<dbReference type="EMBL" id="CP048104">
    <property type="protein sequence ID" value="QKG84430.1"/>
    <property type="molecule type" value="Genomic_DNA"/>
</dbReference>
<keyword evidence="8" id="KW-1185">Reference proteome</keyword>
<evidence type="ECO:0000256" key="3">
    <source>
        <dbReference type="ARBA" id="ARBA00022989"/>
    </source>
</evidence>
<dbReference type="GO" id="GO:0016020">
    <property type="term" value="C:membrane"/>
    <property type="evidence" value="ECO:0007669"/>
    <property type="project" value="UniProtKB-SubCell"/>
</dbReference>
<dbReference type="InterPro" id="IPR010432">
    <property type="entry name" value="RDD"/>
</dbReference>
<evidence type="ECO:0000256" key="1">
    <source>
        <dbReference type="ARBA" id="ARBA00004141"/>
    </source>
</evidence>
<keyword evidence="4 5" id="KW-0472">Membrane</keyword>
<name>A0A7D4BJN9_9BACL</name>
<dbReference type="AlphaFoldDB" id="A0A7D4BJN9"/>
<protein>
    <submittedName>
        <fullName evidence="7">RDD family protein</fullName>
    </submittedName>
</protein>
<evidence type="ECO:0000256" key="5">
    <source>
        <dbReference type="SAM" id="Phobius"/>
    </source>
</evidence>
<proteinExistence type="predicted"/>
<evidence type="ECO:0000313" key="8">
    <source>
        <dbReference type="Proteomes" id="UP000503088"/>
    </source>
</evidence>
<organism evidence="7 8">
    <name type="scientific">Kroppenstedtia pulmonis</name>
    <dbReference type="NCBI Taxonomy" id="1380685"/>
    <lineage>
        <taxon>Bacteria</taxon>
        <taxon>Bacillati</taxon>
        <taxon>Bacillota</taxon>
        <taxon>Bacilli</taxon>
        <taxon>Bacillales</taxon>
        <taxon>Thermoactinomycetaceae</taxon>
        <taxon>Kroppenstedtia</taxon>
    </lineage>
</organism>
<dbReference type="RefSeq" id="WP_173222109.1">
    <property type="nucleotide sequence ID" value="NZ_CP048104.1"/>
</dbReference>
<gene>
    <name evidence="7" type="ORF">GXN76_08020</name>
</gene>
<evidence type="ECO:0000256" key="4">
    <source>
        <dbReference type="ARBA" id="ARBA00023136"/>
    </source>
</evidence>
<reference evidence="7 8" key="1">
    <citation type="submission" date="2020-01" db="EMBL/GenBank/DDBJ databases">
        <authorList>
            <person name="Gulvik C.A."/>
            <person name="Batra D.G."/>
        </authorList>
    </citation>
    <scope>NUCLEOTIDE SEQUENCE [LARGE SCALE GENOMIC DNA]</scope>
    <source>
        <strain evidence="7 8">W9323</strain>
    </source>
</reference>
<feature type="domain" description="RDD" evidence="6">
    <location>
        <begin position="19"/>
        <end position="154"/>
    </location>
</feature>
<evidence type="ECO:0000313" key="7">
    <source>
        <dbReference type="EMBL" id="QKG84430.1"/>
    </source>
</evidence>
<accession>A0A7D4BJN9</accession>
<dbReference type="PANTHER" id="PTHR38480:SF1">
    <property type="entry name" value="SLR0254 PROTEIN"/>
    <property type="match status" value="1"/>
</dbReference>
<comment type="subcellular location">
    <subcellularLocation>
        <location evidence="1">Membrane</location>
        <topology evidence="1">Multi-pass membrane protein</topology>
    </subcellularLocation>
</comment>
<evidence type="ECO:0000259" key="6">
    <source>
        <dbReference type="Pfam" id="PF06271"/>
    </source>
</evidence>
<dbReference type="Pfam" id="PF06271">
    <property type="entry name" value="RDD"/>
    <property type="match status" value="1"/>
</dbReference>
<feature type="transmembrane region" description="Helical" evidence="5">
    <location>
        <begin position="61"/>
        <end position="84"/>
    </location>
</feature>
<dbReference type="KEGG" id="kpul:GXN76_08020"/>
<sequence>MENRISVITPEYVNLKFDVAGIGSRALALLLDWLVLIIIGIILVLPAILFFGLADTIGGPLWSSTIIGIFMIVFFFMPMAYYVLMEYYMNGQTLGKKVMGLRVISDRGTAPGLFSLFLRNLLRMVDNMPFAYLVGMTTIFIHNKEKRLGDLAAGTLVVRIDRQAMPHIQYRYNKGEELLTSRELALVTEQQWLLLGDFLSRRDSLEPKKKKEIATRLTNMLFPDNEWDPEKSEYYLETAYYQLGEQLKFAFRVSG</sequence>
<keyword evidence="2 5" id="KW-0812">Transmembrane</keyword>
<dbReference type="Proteomes" id="UP000503088">
    <property type="component" value="Chromosome"/>
</dbReference>
<feature type="transmembrane region" description="Helical" evidence="5">
    <location>
        <begin position="33"/>
        <end position="54"/>
    </location>
</feature>
<keyword evidence="3 5" id="KW-1133">Transmembrane helix</keyword>
<dbReference type="PANTHER" id="PTHR38480">
    <property type="entry name" value="SLR0254 PROTEIN"/>
    <property type="match status" value="1"/>
</dbReference>
<evidence type="ECO:0000256" key="2">
    <source>
        <dbReference type="ARBA" id="ARBA00022692"/>
    </source>
</evidence>